<dbReference type="AlphaFoldDB" id="A0A9N9WNR9"/>
<proteinExistence type="predicted"/>
<evidence type="ECO:0000313" key="1">
    <source>
        <dbReference type="EMBL" id="CAG9800452.1"/>
    </source>
</evidence>
<accession>A0A9N9WNR9</accession>
<dbReference type="Proteomes" id="UP001153620">
    <property type="component" value="Chromosome 1"/>
</dbReference>
<reference evidence="1" key="1">
    <citation type="submission" date="2022-01" db="EMBL/GenBank/DDBJ databases">
        <authorList>
            <person name="King R."/>
        </authorList>
    </citation>
    <scope>NUCLEOTIDE SEQUENCE</scope>
</reference>
<gene>
    <name evidence="1" type="ORF">CHIRRI_LOCUS3395</name>
</gene>
<evidence type="ECO:0000313" key="2">
    <source>
        <dbReference type="Proteomes" id="UP001153620"/>
    </source>
</evidence>
<keyword evidence="2" id="KW-1185">Reference proteome</keyword>
<sequence>MLFHPCPFEGKHTFFNITPPSQVYNVLMPGTLKFSICVLDATNTTLFSLTSYLKVLIEIFQKRGNKYFQFYKAQPIDWCKLNKPNFKLISIQKFYIEILSKPFKGLFHPCPFEGRHRFDNISLLPEVLNVVSSKSMQIVFQISDSKNFMLFSLTTNLILSE</sequence>
<reference evidence="1" key="2">
    <citation type="submission" date="2022-10" db="EMBL/GenBank/DDBJ databases">
        <authorList>
            <consortium name="ENA_rothamsted_submissions"/>
            <consortium name="culmorum"/>
            <person name="King R."/>
        </authorList>
    </citation>
    <scope>NUCLEOTIDE SEQUENCE</scope>
</reference>
<protein>
    <submittedName>
        <fullName evidence="1">Uncharacterized protein</fullName>
    </submittedName>
</protein>
<organism evidence="1 2">
    <name type="scientific">Chironomus riparius</name>
    <dbReference type="NCBI Taxonomy" id="315576"/>
    <lineage>
        <taxon>Eukaryota</taxon>
        <taxon>Metazoa</taxon>
        <taxon>Ecdysozoa</taxon>
        <taxon>Arthropoda</taxon>
        <taxon>Hexapoda</taxon>
        <taxon>Insecta</taxon>
        <taxon>Pterygota</taxon>
        <taxon>Neoptera</taxon>
        <taxon>Endopterygota</taxon>
        <taxon>Diptera</taxon>
        <taxon>Nematocera</taxon>
        <taxon>Chironomoidea</taxon>
        <taxon>Chironomidae</taxon>
        <taxon>Chironominae</taxon>
        <taxon>Chironomus</taxon>
    </lineage>
</organism>
<dbReference type="EMBL" id="OU895877">
    <property type="protein sequence ID" value="CAG9800452.1"/>
    <property type="molecule type" value="Genomic_DNA"/>
</dbReference>
<name>A0A9N9WNR9_9DIPT</name>